<feature type="region of interest" description="Disordered" evidence="1">
    <location>
        <begin position="101"/>
        <end position="146"/>
    </location>
</feature>
<dbReference type="AlphaFoldDB" id="A0A8S4B1U5"/>
<gene>
    <name evidence="2" type="ORF">MMEN_LOCUS12072</name>
</gene>
<accession>A0A8S4B1U5</accession>
<organism evidence="2 3">
    <name type="scientific">Menidia menidia</name>
    <name type="common">Atlantic silverside</name>
    <dbReference type="NCBI Taxonomy" id="238744"/>
    <lineage>
        <taxon>Eukaryota</taxon>
        <taxon>Metazoa</taxon>
        <taxon>Chordata</taxon>
        <taxon>Craniata</taxon>
        <taxon>Vertebrata</taxon>
        <taxon>Euteleostomi</taxon>
        <taxon>Actinopterygii</taxon>
        <taxon>Neopterygii</taxon>
        <taxon>Teleostei</taxon>
        <taxon>Neoteleostei</taxon>
        <taxon>Acanthomorphata</taxon>
        <taxon>Ovalentaria</taxon>
        <taxon>Atherinomorphae</taxon>
        <taxon>Atheriniformes</taxon>
        <taxon>Atherinopsidae</taxon>
        <taxon>Menidiinae</taxon>
        <taxon>Menidia</taxon>
    </lineage>
</organism>
<proteinExistence type="predicted"/>
<name>A0A8S4B1U5_9TELE</name>
<evidence type="ECO:0000313" key="2">
    <source>
        <dbReference type="EMBL" id="CAG5928421.1"/>
    </source>
</evidence>
<protein>
    <submittedName>
        <fullName evidence="2">(Atlantic silverside) hypothetical protein</fullName>
    </submittedName>
</protein>
<reference evidence="2" key="1">
    <citation type="submission" date="2021-05" db="EMBL/GenBank/DDBJ databases">
        <authorList>
            <person name="Tigano A."/>
        </authorList>
    </citation>
    <scope>NUCLEOTIDE SEQUENCE</scope>
</reference>
<sequence>MRLVFVVSGRRAFRGHTHVHRTHARPPDTRSSGGRCFPGRCPGSSGADCGKRPSRTRAFPPGGYRRWGWWWGGGGRDTVKKEAGFGGMEAGRDLFREAGTRSMDSTHIGGDMSPLYVPRKRRTVQSQPKSAPPCPGKRWTETLHSS</sequence>
<evidence type="ECO:0000313" key="3">
    <source>
        <dbReference type="Proteomes" id="UP000677803"/>
    </source>
</evidence>
<keyword evidence="3" id="KW-1185">Reference proteome</keyword>
<dbReference type="EMBL" id="CAJRST010012224">
    <property type="protein sequence ID" value="CAG5928421.1"/>
    <property type="molecule type" value="Genomic_DNA"/>
</dbReference>
<comment type="caution">
    <text evidence="2">The sequence shown here is derived from an EMBL/GenBank/DDBJ whole genome shotgun (WGS) entry which is preliminary data.</text>
</comment>
<evidence type="ECO:0000256" key="1">
    <source>
        <dbReference type="SAM" id="MobiDB-lite"/>
    </source>
</evidence>
<dbReference type="Proteomes" id="UP000677803">
    <property type="component" value="Unassembled WGS sequence"/>
</dbReference>